<dbReference type="Proteomes" id="UP000616885">
    <property type="component" value="Unassembled WGS sequence"/>
</dbReference>
<reference evidence="2" key="1">
    <citation type="submission" date="2020-10" db="EMBL/GenBank/DDBJ databases">
        <title>High-Quality Genome Resource of Clonostachys rosea strain S41 by Oxford Nanopore Long-Read Sequencing.</title>
        <authorList>
            <person name="Wang H."/>
        </authorList>
    </citation>
    <scope>NUCLEOTIDE SEQUENCE</scope>
    <source>
        <strain evidence="2">S41</strain>
    </source>
</reference>
<dbReference type="AlphaFoldDB" id="A0A8H7K1S2"/>
<protein>
    <submittedName>
        <fullName evidence="2">Uncharacterized protein</fullName>
    </submittedName>
</protein>
<dbReference type="EMBL" id="JADCTT010000020">
    <property type="protein sequence ID" value="KAF9742490.1"/>
    <property type="molecule type" value="Genomic_DNA"/>
</dbReference>
<comment type="caution">
    <text evidence="2">The sequence shown here is derived from an EMBL/GenBank/DDBJ whole genome shotgun (WGS) entry which is preliminary data.</text>
</comment>
<gene>
    <name evidence="2" type="ORF">IM811_009143</name>
</gene>
<evidence type="ECO:0000256" key="1">
    <source>
        <dbReference type="SAM" id="MobiDB-lite"/>
    </source>
</evidence>
<organism evidence="2 3">
    <name type="scientific">Bionectria ochroleuca</name>
    <name type="common">Gliocladium roseum</name>
    <dbReference type="NCBI Taxonomy" id="29856"/>
    <lineage>
        <taxon>Eukaryota</taxon>
        <taxon>Fungi</taxon>
        <taxon>Dikarya</taxon>
        <taxon>Ascomycota</taxon>
        <taxon>Pezizomycotina</taxon>
        <taxon>Sordariomycetes</taxon>
        <taxon>Hypocreomycetidae</taxon>
        <taxon>Hypocreales</taxon>
        <taxon>Bionectriaceae</taxon>
        <taxon>Clonostachys</taxon>
    </lineage>
</organism>
<sequence length="107" mass="11582">MDDAGKICRPAHANVVSLWMILRSSSLSVNQQDPKYDRKVLASFFSFLSGAGPCLVSSRPTMQKKPSIDGTISTHEAPRDETGPSEMNGFKNKSDPCQTSPLQVAAI</sequence>
<name>A0A8H7K1S2_BIOOC</name>
<proteinExistence type="predicted"/>
<feature type="region of interest" description="Disordered" evidence="1">
    <location>
        <begin position="58"/>
        <end position="107"/>
    </location>
</feature>
<evidence type="ECO:0000313" key="2">
    <source>
        <dbReference type="EMBL" id="KAF9742490.1"/>
    </source>
</evidence>
<accession>A0A8H7K1S2</accession>
<feature type="compositionally biased region" description="Polar residues" evidence="1">
    <location>
        <begin position="95"/>
        <end position="107"/>
    </location>
</feature>
<evidence type="ECO:0000313" key="3">
    <source>
        <dbReference type="Proteomes" id="UP000616885"/>
    </source>
</evidence>